<dbReference type="Proteomes" id="UP000198282">
    <property type="component" value="Unassembled WGS sequence"/>
</dbReference>
<gene>
    <name evidence="1" type="ORF">SAMN05216276_1008157</name>
</gene>
<dbReference type="RefSeq" id="WP_089207152.1">
    <property type="nucleotide sequence ID" value="NZ_FZOD01000008.1"/>
</dbReference>
<protein>
    <submittedName>
        <fullName evidence="1">Uncharacterized protein</fullName>
    </submittedName>
</protein>
<evidence type="ECO:0000313" key="2">
    <source>
        <dbReference type="Proteomes" id="UP000198282"/>
    </source>
</evidence>
<evidence type="ECO:0000313" key="1">
    <source>
        <dbReference type="EMBL" id="SNS38000.1"/>
    </source>
</evidence>
<dbReference type="OrthoDB" id="3533321at2"/>
<organism evidence="1 2">
    <name type="scientific">Streptosporangium subroseum</name>
    <dbReference type="NCBI Taxonomy" id="106412"/>
    <lineage>
        <taxon>Bacteria</taxon>
        <taxon>Bacillati</taxon>
        <taxon>Actinomycetota</taxon>
        <taxon>Actinomycetes</taxon>
        <taxon>Streptosporangiales</taxon>
        <taxon>Streptosporangiaceae</taxon>
        <taxon>Streptosporangium</taxon>
    </lineage>
</organism>
<keyword evidence="2" id="KW-1185">Reference proteome</keyword>
<dbReference type="EMBL" id="FZOD01000008">
    <property type="protein sequence ID" value="SNS38000.1"/>
    <property type="molecule type" value="Genomic_DNA"/>
</dbReference>
<sequence length="72" mass="7993">MSIKDAALRFATVVENEHIQIRADQMEVAEALTNRINGVANDLKALDSKVTSLQEGQAQMLSILIDIQRRIS</sequence>
<proteinExistence type="predicted"/>
<dbReference type="AlphaFoldDB" id="A0A239DZW0"/>
<name>A0A239DZW0_9ACTN</name>
<accession>A0A239DZW0</accession>
<reference evidence="1 2" key="1">
    <citation type="submission" date="2017-06" db="EMBL/GenBank/DDBJ databases">
        <authorList>
            <person name="Kim H.J."/>
            <person name="Triplett B.A."/>
        </authorList>
    </citation>
    <scope>NUCLEOTIDE SEQUENCE [LARGE SCALE GENOMIC DNA]</scope>
    <source>
        <strain evidence="1 2">CGMCC 4.2132</strain>
    </source>
</reference>